<dbReference type="Gene3D" id="3.40.710.10">
    <property type="entry name" value="DD-peptidase/beta-lactamase superfamily"/>
    <property type="match status" value="1"/>
</dbReference>
<dbReference type="SUPFAM" id="SSF56601">
    <property type="entry name" value="beta-lactamase/transpeptidase-like"/>
    <property type="match status" value="1"/>
</dbReference>
<dbReference type="Pfam" id="PF00144">
    <property type="entry name" value="Beta-lactamase"/>
    <property type="match status" value="1"/>
</dbReference>
<accession>A0A3E0DHX5</accession>
<reference evidence="2 3" key="1">
    <citation type="submission" date="2018-08" db="EMBL/GenBank/DDBJ databases">
        <title>Genomic Encyclopedia of Archaeal and Bacterial Type Strains, Phase II (KMG-II): from individual species to whole genera.</title>
        <authorList>
            <person name="Goeker M."/>
        </authorList>
    </citation>
    <scope>NUCLEOTIDE SEQUENCE [LARGE SCALE GENOMIC DNA]</scope>
    <source>
        <strain evidence="2 3">DSM 15986</strain>
    </source>
</reference>
<proteinExistence type="predicted"/>
<name>A0A3E0DHX5_9BACT</name>
<dbReference type="Proteomes" id="UP000256405">
    <property type="component" value="Unassembled WGS sequence"/>
</dbReference>
<organism evidence="2 3">
    <name type="scientific">Algoriphagus antarcticus</name>
    <dbReference type="NCBI Taxonomy" id="238540"/>
    <lineage>
        <taxon>Bacteria</taxon>
        <taxon>Pseudomonadati</taxon>
        <taxon>Bacteroidota</taxon>
        <taxon>Cytophagia</taxon>
        <taxon>Cytophagales</taxon>
        <taxon>Cyclobacteriaceae</taxon>
        <taxon>Algoriphagus</taxon>
    </lineage>
</organism>
<sequence>MIKSSILEKDSRTQLARFILSGCWILFIFSCAEGQKPTVPTSTLYFPPNEGTFWEKQPIQELGWDGVKFAAFLAWLPTQDTRAFIILKDGKIVTEEYWGDKLTGVGKMDQNSYWYWASAGKTITATLVGIAENQKLLKTSDNSQKYLGEGWTSLNNIQESNIQLIDQLTMSTGLDDGVANPDDTNPSSLRYLAEPGERWAYHNAPYTLLEQVVQNASGMSFQKYFEENLGSKIGMKGFWQKTGFNNVFYSDARSFARFGLLLLADGNWDGNQIWFGDFFDELSKSSQNLNRSYGYLTWLNGQGSYMLPQSQIIFPGMLVPNGPVDMYQAMGKNGQFLMVVPSEGLVIARMGGSGENSLVSFLLISDIWNRLKPVIK</sequence>
<dbReference type="EMBL" id="QUNF01000027">
    <property type="protein sequence ID" value="REG81373.1"/>
    <property type="molecule type" value="Genomic_DNA"/>
</dbReference>
<dbReference type="PROSITE" id="PS51257">
    <property type="entry name" value="PROKAR_LIPOPROTEIN"/>
    <property type="match status" value="1"/>
</dbReference>
<keyword evidence="3" id="KW-1185">Reference proteome</keyword>
<gene>
    <name evidence="2" type="ORF">C8N25_12721</name>
</gene>
<feature type="domain" description="Beta-lactamase-related" evidence="1">
    <location>
        <begin position="83"/>
        <end position="239"/>
    </location>
</feature>
<dbReference type="AlphaFoldDB" id="A0A3E0DHX5"/>
<protein>
    <submittedName>
        <fullName evidence="2">CubicO group peptidase (Beta-lactamase class C family)</fullName>
    </submittedName>
</protein>
<dbReference type="PANTHER" id="PTHR43283:SF7">
    <property type="entry name" value="BETA-LACTAMASE-RELATED DOMAIN-CONTAINING PROTEIN"/>
    <property type="match status" value="1"/>
</dbReference>
<evidence type="ECO:0000259" key="1">
    <source>
        <dbReference type="Pfam" id="PF00144"/>
    </source>
</evidence>
<dbReference type="PANTHER" id="PTHR43283">
    <property type="entry name" value="BETA-LACTAMASE-RELATED"/>
    <property type="match status" value="1"/>
</dbReference>
<dbReference type="RefSeq" id="WP_086542930.1">
    <property type="nucleotide sequence ID" value="NZ_MSSW01000057.1"/>
</dbReference>
<dbReference type="OrthoDB" id="1185352at2"/>
<dbReference type="InterPro" id="IPR050789">
    <property type="entry name" value="Diverse_Enzym_Activities"/>
</dbReference>
<dbReference type="InterPro" id="IPR001466">
    <property type="entry name" value="Beta-lactam-related"/>
</dbReference>
<evidence type="ECO:0000313" key="3">
    <source>
        <dbReference type="Proteomes" id="UP000256405"/>
    </source>
</evidence>
<evidence type="ECO:0000313" key="2">
    <source>
        <dbReference type="EMBL" id="REG81373.1"/>
    </source>
</evidence>
<dbReference type="InterPro" id="IPR012338">
    <property type="entry name" value="Beta-lactam/transpept-like"/>
</dbReference>
<comment type="caution">
    <text evidence="2">The sequence shown here is derived from an EMBL/GenBank/DDBJ whole genome shotgun (WGS) entry which is preliminary data.</text>
</comment>